<dbReference type="EMBL" id="CP034088">
    <property type="protein sequence ID" value="AZG79072.1"/>
    <property type="molecule type" value="Genomic_DNA"/>
</dbReference>
<dbReference type="KEGG" id="mros:EHO51_19910"/>
<evidence type="ECO:0000313" key="3">
    <source>
        <dbReference type="EMBL" id="QGM95903.1"/>
    </source>
</evidence>
<dbReference type="AlphaFoldDB" id="A0A3G8MD86"/>
<evidence type="ECO:0008006" key="6">
    <source>
        <dbReference type="Google" id="ProtNLM"/>
    </source>
</evidence>
<gene>
    <name evidence="2" type="ORF">EHO51_19910</name>
    <name evidence="3" type="ORF">F7D13_17615</name>
</gene>
<evidence type="ECO:0000313" key="4">
    <source>
        <dbReference type="Proteomes" id="UP000273982"/>
    </source>
</evidence>
<evidence type="ECO:0000313" key="2">
    <source>
        <dbReference type="EMBL" id="AZG79072.1"/>
    </source>
</evidence>
<evidence type="ECO:0000313" key="5">
    <source>
        <dbReference type="Proteomes" id="UP000424673"/>
    </source>
</evidence>
<accession>A0A3G8MD86</accession>
<dbReference type="SUPFAM" id="SSF46689">
    <property type="entry name" value="Homeodomain-like"/>
    <property type="match status" value="1"/>
</dbReference>
<dbReference type="Pfam" id="PF13565">
    <property type="entry name" value="HTH_32"/>
    <property type="match status" value="1"/>
</dbReference>
<geneLocation type="plasmid" evidence="2">
    <name>pGW6_2</name>
</geneLocation>
<dbReference type="RefSeq" id="WP_109026882.1">
    <property type="nucleotide sequence ID" value="NZ_CP034088.1"/>
</dbReference>
<reference evidence="2 4" key="1">
    <citation type="submission" date="2018-11" db="EMBL/GenBank/DDBJ databases">
        <title>Genome squencing of methanotrophic bacteria isolated from alkaline groundwater in Korea.</title>
        <authorList>
            <person name="Nguyen L.N."/>
        </authorList>
    </citation>
    <scope>NUCLEOTIDE SEQUENCE [LARGE SCALE GENOMIC DNA]</scope>
    <source>
        <strain evidence="2 4">GW6</strain>
        <plasmid evidence="2">pGW6_2</plasmid>
        <plasmid evidence="4">pgw6_2</plasmid>
    </source>
</reference>
<dbReference type="EMBL" id="CP044330">
    <property type="protein sequence ID" value="QGM95903.1"/>
    <property type="molecule type" value="Genomic_DNA"/>
</dbReference>
<geneLocation type="plasmid" evidence="3 5">
    <name>unnamed2</name>
</geneLocation>
<dbReference type="Proteomes" id="UP000424673">
    <property type="component" value="Plasmid unnamed2"/>
</dbReference>
<dbReference type="Proteomes" id="UP000273982">
    <property type="component" value="Plasmid pGW6_2"/>
</dbReference>
<keyword evidence="2" id="KW-0614">Plasmid</keyword>
<geneLocation type="plasmid" evidence="4">
    <name>pgw6_2</name>
</geneLocation>
<organism evidence="2 4">
    <name type="scientific">Methylocystis rosea</name>
    <dbReference type="NCBI Taxonomy" id="173366"/>
    <lineage>
        <taxon>Bacteria</taxon>
        <taxon>Pseudomonadati</taxon>
        <taxon>Pseudomonadota</taxon>
        <taxon>Alphaproteobacteria</taxon>
        <taxon>Hyphomicrobiales</taxon>
        <taxon>Methylocystaceae</taxon>
        <taxon>Methylocystis</taxon>
    </lineage>
</organism>
<keyword evidence="5" id="KW-1185">Reference proteome</keyword>
<feature type="region of interest" description="Disordered" evidence="1">
    <location>
        <begin position="150"/>
        <end position="187"/>
    </location>
</feature>
<reference evidence="3 5" key="2">
    <citation type="journal article" date="2021" name="AMB Express">
        <title>Isolation and characterisation of Methylocystis spp. for poly-3-hydroxybutyrate production using waste methane feedstocks.</title>
        <authorList>
            <person name="Rumah B.L."/>
            <person name="Stead C.E."/>
            <person name="Claxton Stevens B.H."/>
            <person name="Minton N.P."/>
            <person name="Grosse-Honebrink A."/>
            <person name="Zhang Y."/>
        </authorList>
    </citation>
    <scope>NUCLEOTIDE SEQUENCE [LARGE SCALE GENOMIC DNA]</scope>
    <source>
        <strain evidence="3 5">BRCS1</strain>
        <plasmid evidence="3 5">unnamed2</plasmid>
    </source>
</reference>
<protein>
    <recommendedName>
        <fullName evidence="6">Helix-turn-helix domain-containing protein</fullName>
    </recommendedName>
</protein>
<proteinExistence type="predicted"/>
<sequence length="187" mass="20630">MAREAVGVKRYVVRLSGEERAHLEAMLRKGKYGAKTLIKAQILLKADVSEAGEGLSDGEIIEQLETSASMVYRVRKQLIEEGFAAVLTRKPHTRPSVPRIFDGEKEARLIALSCSTPPKGYARWTLRLLEKKVVELEIVETASDSTIGRVLKKHSQTPSQAAVGDSPAGRRQLRRGDGGRCQDTSFD</sequence>
<dbReference type="InterPro" id="IPR009057">
    <property type="entry name" value="Homeodomain-like_sf"/>
</dbReference>
<evidence type="ECO:0000256" key="1">
    <source>
        <dbReference type="SAM" id="MobiDB-lite"/>
    </source>
</evidence>
<name>A0A3G8MD86_9HYPH</name>